<organism evidence="1 2">
    <name type="scientific">Flagellimonas chongwuensis</name>
    <dbReference type="NCBI Taxonomy" id="2697365"/>
    <lineage>
        <taxon>Bacteria</taxon>
        <taxon>Pseudomonadati</taxon>
        <taxon>Bacteroidota</taxon>
        <taxon>Flavobacteriia</taxon>
        <taxon>Flavobacteriales</taxon>
        <taxon>Flavobacteriaceae</taxon>
        <taxon>Flagellimonas</taxon>
    </lineage>
</organism>
<name>A0A850NJ51_9FLAO</name>
<proteinExistence type="predicted"/>
<sequence length="180" mass="19995">MNRRKALLQTSLIVGSTILVPSWLTSCKNTSKGGVAYQGDMAEMLGEFSDTLLPTTEDSPGAKAAGNGPVMQTIINDCYTPETAEAVAMLLGDIDQESQNKFNTPFVELDPAQRVEILTPWDTQKDELYVNLKELSVYVYFTSKIGMQEALRYTEVPGKFDGCADYKEGDKAWAWCFFSY</sequence>
<gene>
    <name evidence="1" type="ORF">GUA46_11920</name>
</gene>
<evidence type="ECO:0000313" key="2">
    <source>
        <dbReference type="Proteomes" id="UP000558089"/>
    </source>
</evidence>
<dbReference type="InterPro" id="IPR027056">
    <property type="entry name" value="Gluconate_2DH_su3"/>
</dbReference>
<protein>
    <recommendedName>
        <fullName evidence="3">Gluconate 2-dehydrogenase subunit 3 family protein</fullName>
    </recommendedName>
</protein>
<dbReference type="AlphaFoldDB" id="A0A850NJ51"/>
<dbReference type="EMBL" id="WYET01000004">
    <property type="protein sequence ID" value="NVN19050.1"/>
    <property type="molecule type" value="Genomic_DNA"/>
</dbReference>
<dbReference type="Pfam" id="PF13618">
    <property type="entry name" value="Gluconate_2-dh3"/>
    <property type="match status" value="1"/>
</dbReference>
<dbReference type="RefSeq" id="WP_176620674.1">
    <property type="nucleotide sequence ID" value="NZ_WYET01000004.1"/>
</dbReference>
<comment type="caution">
    <text evidence="1">The sequence shown here is derived from an EMBL/GenBank/DDBJ whole genome shotgun (WGS) entry which is preliminary data.</text>
</comment>
<reference evidence="1 2" key="1">
    <citation type="submission" date="2020-01" db="EMBL/GenBank/DDBJ databases">
        <title>Draft Genome Analysis of Muricauda sp. HICW Isolated from coastal seawater of PR China.</title>
        <authorList>
            <person name="Chen M.-X."/>
        </authorList>
    </citation>
    <scope>NUCLEOTIDE SEQUENCE [LARGE SCALE GENOMIC DNA]</scope>
    <source>
        <strain evidence="1 2">HICW</strain>
    </source>
</reference>
<accession>A0A850NJ51</accession>
<evidence type="ECO:0008006" key="3">
    <source>
        <dbReference type="Google" id="ProtNLM"/>
    </source>
</evidence>
<keyword evidence="2" id="KW-1185">Reference proteome</keyword>
<dbReference type="Proteomes" id="UP000558089">
    <property type="component" value="Unassembled WGS sequence"/>
</dbReference>
<dbReference type="PROSITE" id="PS51257">
    <property type="entry name" value="PROKAR_LIPOPROTEIN"/>
    <property type="match status" value="1"/>
</dbReference>
<evidence type="ECO:0000313" key="1">
    <source>
        <dbReference type="EMBL" id="NVN19050.1"/>
    </source>
</evidence>